<evidence type="ECO:0008006" key="4">
    <source>
        <dbReference type="Google" id="ProtNLM"/>
    </source>
</evidence>
<comment type="caution">
    <text evidence="2">The sequence shown here is derived from an EMBL/GenBank/DDBJ whole genome shotgun (WGS) entry which is preliminary data.</text>
</comment>
<sequence>MKKVKCLAVTFSSLLLTACIVNSNDLRETDLNSSLRQGGYYYSHFGIERERTREKVTFEDTEARIASVSRVTVVSNRDGTVTKALKHRGKGNYQIDCQVGAHFCFLVIGALINGKKVDHKYHVNRSGLLVRENGISKRFIHDDSEMIEQF</sequence>
<evidence type="ECO:0000313" key="2">
    <source>
        <dbReference type="EMBL" id="NGN97510.1"/>
    </source>
</evidence>
<reference evidence="2 3" key="1">
    <citation type="submission" date="2020-02" db="EMBL/GenBank/DDBJ databases">
        <title>The draft genome of Grimontia sedimenta sp. nov., isolated from benthic sediments near coral reefs south of Kuwait.</title>
        <authorList>
            <person name="Mahmoud H.M."/>
            <person name="Jose L."/>
            <person name="Eapen S."/>
        </authorList>
    </citation>
    <scope>NUCLEOTIDE SEQUENCE [LARGE SCALE GENOMIC DNA]</scope>
    <source>
        <strain evidence="2 3">S25</strain>
    </source>
</reference>
<dbReference type="PROSITE" id="PS51257">
    <property type="entry name" value="PROKAR_LIPOPROTEIN"/>
    <property type="match status" value="1"/>
</dbReference>
<organism evidence="2 3">
    <name type="scientific">Grimontia sedimenti</name>
    <dbReference type="NCBI Taxonomy" id="2711294"/>
    <lineage>
        <taxon>Bacteria</taxon>
        <taxon>Pseudomonadati</taxon>
        <taxon>Pseudomonadota</taxon>
        <taxon>Gammaproteobacteria</taxon>
        <taxon>Vibrionales</taxon>
        <taxon>Vibrionaceae</taxon>
        <taxon>Grimontia</taxon>
    </lineage>
</organism>
<keyword evidence="3" id="KW-1185">Reference proteome</keyword>
<accession>A0A6M1RBH8</accession>
<name>A0A6M1RBH8_9GAMM</name>
<evidence type="ECO:0000313" key="3">
    <source>
        <dbReference type="Proteomes" id="UP000473008"/>
    </source>
</evidence>
<evidence type="ECO:0000256" key="1">
    <source>
        <dbReference type="SAM" id="SignalP"/>
    </source>
</evidence>
<dbReference type="Proteomes" id="UP000473008">
    <property type="component" value="Unassembled WGS sequence"/>
</dbReference>
<gene>
    <name evidence="2" type="ORF">G5S52_07475</name>
</gene>
<dbReference type="RefSeq" id="WP_165012495.1">
    <property type="nucleotide sequence ID" value="NZ_JAALDL010000004.1"/>
</dbReference>
<dbReference type="EMBL" id="JAALDL010000004">
    <property type="protein sequence ID" value="NGN97510.1"/>
    <property type="molecule type" value="Genomic_DNA"/>
</dbReference>
<protein>
    <recommendedName>
        <fullName evidence="4">Lipoprotein</fullName>
    </recommendedName>
</protein>
<keyword evidence="1" id="KW-0732">Signal</keyword>
<feature type="signal peptide" evidence="1">
    <location>
        <begin position="1"/>
        <end position="23"/>
    </location>
</feature>
<feature type="chain" id="PRO_5026982016" description="Lipoprotein" evidence="1">
    <location>
        <begin position="24"/>
        <end position="150"/>
    </location>
</feature>
<proteinExistence type="predicted"/>
<dbReference type="AlphaFoldDB" id="A0A6M1RBH8"/>